<feature type="compositionally biased region" description="Acidic residues" evidence="4">
    <location>
        <begin position="412"/>
        <end position="431"/>
    </location>
</feature>
<comment type="caution">
    <text evidence="5">The sequence shown here is derived from an EMBL/GenBank/DDBJ whole genome shotgun (WGS) entry which is preliminary data.</text>
</comment>
<evidence type="ECO:0000256" key="3">
    <source>
        <dbReference type="ARBA" id="ARBA00022777"/>
    </source>
</evidence>
<evidence type="ECO:0000256" key="2">
    <source>
        <dbReference type="ARBA" id="ARBA00022741"/>
    </source>
</evidence>
<dbReference type="PANTHER" id="PTHR23359">
    <property type="entry name" value="NUCLEOTIDE KINASE"/>
    <property type="match status" value="1"/>
</dbReference>
<dbReference type="InterPro" id="IPR027417">
    <property type="entry name" value="P-loop_NTPase"/>
</dbReference>
<feature type="compositionally biased region" description="Basic and acidic residues" evidence="4">
    <location>
        <begin position="1139"/>
        <end position="1149"/>
    </location>
</feature>
<feature type="region of interest" description="Disordered" evidence="4">
    <location>
        <begin position="412"/>
        <end position="434"/>
    </location>
</feature>
<feature type="compositionally biased region" description="Polar residues" evidence="4">
    <location>
        <begin position="1579"/>
        <end position="1588"/>
    </location>
</feature>
<feature type="compositionally biased region" description="Low complexity" evidence="4">
    <location>
        <begin position="3318"/>
        <end position="3347"/>
    </location>
</feature>
<keyword evidence="3" id="KW-0418">Kinase</keyword>
<proteinExistence type="predicted"/>
<dbReference type="Pfam" id="PF00406">
    <property type="entry name" value="ADK"/>
    <property type="match status" value="1"/>
</dbReference>
<feature type="compositionally biased region" description="Basic and acidic residues" evidence="4">
    <location>
        <begin position="1506"/>
        <end position="1517"/>
    </location>
</feature>
<dbReference type="EMBL" id="QKKF02010263">
    <property type="protein sequence ID" value="RZF44894.1"/>
    <property type="molecule type" value="Genomic_DNA"/>
</dbReference>
<gene>
    <name evidence="5" type="ORF">LSTR_LSTR004519</name>
</gene>
<name>A0A482XGX7_LAOST</name>
<protein>
    <submittedName>
        <fullName evidence="5">Uncharacterized protein</fullName>
    </submittedName>
</protein>
<feature type="region of interest" description="Disordered" evidence="4">
    <location>
        <begin position="1579"/>
        <end position="1612"/>
    </location>
</feature>
<feature type="region of interest" description="Disordered" evidence="4">
    <location>
        <begin position="1130"/>
        <end position="1149"/>
    </location>
</feature>
<evidence type="ECO:0000256" key="1">
    <source>
        <dbReference type="ARBA" id="ARBA00022679"/>
    </source>
</evidence>
<dbReference type="GO" id="GO:0006139">
    <property type="term" value="P:nucleobase-containing compound metabolic process"/>
    <property type="evidence" value="ECO:0007669"/>
    <property type="project" value="InterPro"/>
</dbReference>
<dbReference type="OrthoDB" id="424823at2759"/>
<feature type="compositionally biased region" description="Basic and acidic residues" evidence="4">
    <location>
        <begin position="2619"/>
        <end position="2632"/>
    </location>
</feature>
<evidence type="ECO:0000256" key="4">
    <source>
        <dbReference type="SAM" id="MobiDB-lite"/>
    </source>
</evidence>
<dbReference type="Proteomes" id="UP000291343">
    <property type="component" value="Unassembled WGS sequence"/>
</dbReference>
<dbReference type="STRING" id="195883.A0A482XGX7"/>
<feature type="region of interest" description="Disordered" evidence="4">
    <location>
        <begin position="1454"/>
        <end position="1517"/>
    </location>
</feature>
<feature type="region of interest" description="Disordered" evidence="4">
    <location>
        <begin position="2611"/>
        <end position="2632"/>
    </location>
</feature>
<dbReference type="SUPFAM" id="SSF52540">
    <property type="entry name" value="P-loop containing nucleoside triphosphate hydrolases"/>
    <property type="match status" value="2"/>
</dbReference>
<organism evidence="5 6">
    <name type="scientific">Laodelphax striatellus</name>
    <name type="common">Small brown planthopper</name>
    <name type="synonym">Delphax striatella</name>
    <dbReference type="NCBI Taxonomy" id="195883"/>
    <lineage>
        <taxon>Eukaryota</taxon>
        <taxon>Metazoa</taxon>
        <taxon>Ecdysozoa</taxon>
        <taxon>Arthropoda</taxon>
        <taxon>Hexapoda</taxon>
        <taxon>Insecta</taxon>
        <taxon>Pterygota</taxon>
        <taxon>Neoptera</taxon>
        <taxon>Paraneoptera</taxon>
        <taxon>Hemiptera</taxon>
        <taxon>Auchenorrhyncha</taxon>
        <taxon>Fulgoroidea</taxon>
        <taxon>Delphacidae</taxon>
        <taxon>Criomorphinae</taxon>
        <taxon>Laodelphax</taxon>
    </lineage>
</organism>
<keyword evidence="1" id="KW-0808">Transferase</keyword>
<dbReference type="GO" id="GO:0019205">
    <property type="term" value="F:nucleobase-containing compound kinase activity"/>
    <property type="evidence" value="ECO:0007669"/>
    <property type="project" value="InterPro"/>
</dbReference>
<reference evidence="5 6" key="1">
    <citation type="journal article" date="2017" name="Gigascience">
        <title>Genome sequence of the small brown planthopper, Laodelphax striatellus.</title>
        <authorList>
            <person name="Zhu J."/>
            <person name="Jiang F."/>
            <person name="Wang X."/>
            <person name="Yang P."/>
            <person name="Bao Y."/>
            <person name="Zhao W."/>
            <person name="Wang W."/>
            <person name="Lu H."/>
            <person name="Wang Q."/>
            <person name="Cui N."/>
            <person name="Li J."/>
            <person name="Chen X."/>
            <person name="Luo L."/>
            <person name="Yu J."/>
            <person name="Kang L."/>
            <person name="Cui F."/>
        </authorList>
    </citation>
    <scope>NUCLEOTIDE SEQUENCE [LARGE SCALE GENOMIC DNA]</scope>
    <source>
        <strain evidence="5">Lst14</strain>
    </source>
</reference>
<feature type="compositionally biased region" description="Polar residues" evidence="4">
    <location>
        <begin position="1596"/>
        <end position="1612"/>
    </location>
</feature>
<feature type="region of interest" description="Disordered" evidence="4">
    <location>
        <begin position="3317"/>
        <end position="3360"/>
    </location>
</feature>
<dbReference type="GO" id="GO:0005524">
    <property type="term" value="F:ATP binding"/>
    <property type="evidence" value="ECO:0007669"/>
    <property type="project" value="InterPro"/>
</dbReference>
<feature type="region of interest" description="Disordered" evidence="4">
    <location>
        <begin position="2487"/>
        <end position="2509"/>
    </location>
</feature>
<evidence type="ECO:0000313" key="6">
    <source>
        <dbReference type="Proteomes" id="UP000291343"/>
    </source>
</evidence>
<dbReference type="Gene3D" id="3.40.50.300">
    <property type="entry name" value="P-loop containing nucleotide triphosphate hydrolases"/>
    <property type="match status" value="3"/>
</dbReference>
<accession>A0A482XGX7</accession>
<feature type="compositionally biased region" description="Polar residues" evidence="4">
    <location>
        <begin position="1480"/>
        <end position="1504"/>
    </location>
</feature>
<evidence type="ECO:0000313" key="5">
    <source>
        <dbReference type="EMBL" id="RZF44894.1"/>
    </source>
</evidence>
<dbReference type="InParanoid" id="A0A482XGX7"/>
<sequence length="3494" mass="402329">MSTSIERCHYITRVKSKQNSIQNLFETVKSIESRVQNGLYEFPWLFKVRSSVIYMEDSDPEERLRDAFCSMIREQDKMVPNHFIENYHSCVINDKMIGDPYHPDLAEFKYFKEKPLNFLVIGKPGLNTETVAYRLADIWKSILISPAIAVQTVLPYTLDNKSKTKSKEGTHQLTLEQILEAVNFMQTSAESKRQGYVLTGFPLTSFSTNTFDIEKQLEFIFKNITRPNIIIYLTCPSNDVIRLNENGYFRNIHNNNLYYKQHIEDGEAVYLKTLVTQSVSEFENNRYLLKEYYNFKEEEKTKFFVLESNKNLNNAILDNYMGKIFPILDRYLLQYDSQCVFKVDGRHTTVEIIETIQDKLNILCLIPLCDPSPVFGVADDAGVATKPDSLSFNSILSFEEIKFDVLRKTIESPEESEEETSKDDDESVENDLENKKSSTNEIDLLVLDRYKNLGKQEAFELLKKHCSPNKRFNLLVSDYNNLCPVEMHRGYICEGEIKYTCKYAGKLFLLSSLDAVRKFLKDPARYALSPPLSTRKIAVIGPPMTGKSTVAYYLSGFFGIKVISIRRLIEKVYGLTMRKIEGNMFEVFVEKVRRLQRREGEKHRESEELRASKITNWIKEQIPIIIERLKYSSFTSNQITPTTNEENMAEISMQPLILPNLSFDEFIDTLKKEIKSMTSFEVNFGGKFSQLYKNPQPDFKETYSLTEADSSMMRLRDDFSSRGFDFFDDVIKCKEFLTDPLKLAVYLPPNLRLPEQVREMSYEDVLKSVIDYNGIHTPFGFLRMDVKKLADALEEEILDIEAENNLDYKLESDLKMGGWILDSLPIDEGLWSEVMTRFLLPDDLICKIVDVDCLDAVKDHFLKVEPFTKLKDCYEELVKSSRSIRNFEIDNNICSKNRSFDEQCTTTKNVSSDETSENEKLGKFLFPDSSVTSFTTKSTRCNNPFNNEDHEISYLRANFWCDRSFLTDYFEQSVTKYLQTAKAEKVSVIGNLHRIQNKDSIESLRLSFAEPIQHSKTTLSSPLDSSLIIEDLSNIDNLRNSINSNSNHKNNLHSQIGLNKHLNRTSTGIEGLRNIQGDISKLHETQLENIKSEDYIHWFNERELSLTNEMIWTLEEQHCSKSNSDLSSSILSQVQQNESGDRSPEKEASMKSIYSNSCLQFIREGNNYIFNDMSMSLFALHSLVMSELNIFKNKLDTWLVEPFDVTSEFLTKFKTLYPEQFINETNVPLLQCRSKSELQFYQRIVTEKFNLINAIEALMKQDDQFDQVVDYLSNYTQHNGDNLSTEKCFSTTRCSMIPKRQKGTTSLPNVRDSKHQDRFLHGSKLSDSISYDELSVSSDSLTVFEWYVVSDDVLLFSRQSSDFKMIDTEKPSEIYVKRTSKDMELPNMPLKQTASQSLKKDLSSSKSFSMQDARWERPCIWRDCVETKVCHKQTKQRESVNTICKNVVKEIVSSVSSRKRDGKGESNSSKNYSKYDKTGENTSYQTRNLSENSDEASTTKNAVETNKFDHLGPEQDSKCDEIVKEETSPQPSSPMEISNDKKLTSEEAVKTLESADLFVKVGKDIETCSQTLTLSNKSKASSNLIQSDQESRSENSKNSSTKTVSINGDSRSECSYSKAACSKYKCSNTERPYMKLTPFENSKTECLLPHVSADNWLKFLNFISDVYSNIGQFEGRSFEDSVEEVCDKVSKSDMYCGVGMKDDENLDGVGLQRSDCVENKMCHKQTEKCESDNTICKNLVKEIVSSILSRKRDGKDESISSKNHDKTGEKTFYQTWQGYDGGGKKIILKDDSSSSGDYEGSNVGESFINDSTVLSKLKINLPIPQDQFDTCLDIALRCLTQGKTIEELYSCDPLLCSATTHFTTASLEKLFGPDSLFKQLHICHSHGNESVKYRELPDVYSDTKSNTSETVEVLLKPSLIYSVDGVGLKVSAENIHENNFALDSSQYDTDFLKTVPRAILHLIGMENDKEFCETTVESEDVVKYCYLIKNYKHLKNFDNNREFYTKLKQLKRLQNESSKVTIESYISAQATTLHRSQTDYGIEPDESCLKTEICSFLSEQSYPILGGSLSELESISEIDLEDLISSTNIPSKLALFSNSITSSIQAWLKDWSSFKADFLAIFLNRCKVIEQFFIPDSKDFPDSLVCKLLLSYGSKTVKIDNEKLIKILYRDQSEHTMNDFIENIQPGSDEMDNLKEKSNYVNMENLSRSDIFPYCPVTYKEEGKLFIASDQFAATFKDEVYNFATKTDQEKFFDNPENYAVQPTSDYRVPPLRICVLSNLFFDDEKRLTRQVADYFNLQSVSLNREIKKLLMQNDSKQLGLINEDTTNMDMFDLGETMFDQDDTYVRKINYIRDCLNLKSTLTDSDLKILVDELFCSSTGKVIYGFPHIVEDLSFIVNEKITPNVVVYIDVGDEKRRKIESLQRKVRDQRLLNYGSRLRKLMKLDRLKYVLWNRSRSKLFNIVLRQLLKERRDDKLPTKRLNQLFSRKETTENLDTSGENDDGNDVATRSKNNDLIEENNSTAEKVDSEEGILLKKSPKAGNILYSRKIDAKNRDEFRAYLLEKRKECADEIEIFSCESQTGVLKSNKSFQCFKHLRSSRLAEKNQLNQVASFESQDANDSKDGESLEERELDDRKQVALMDLRHASKEQDRFLPKFESVHYLPADYDAKKEYYLESSSKASSERMGMDPTDSICSREITSSINLHPNLPTSKKSRKIALQYGVHKISEEFLINAYNIFRTKYPPPKSSARNLKPINFNENMESLNTYCSYETENINAMKDLCSKFNIPIIKHSTTNSINKLLESIKSITRWPDVFEKCHIITHKTASELLNNGHYFFSKFGRWCPVAIFEKRLPILQNYPEERLEKLVHPVIHKKYIYFIHTRTSLEKFVSSPLKYIEQDPYLTVFPVKIAVVGCPKSGKTKIIDYLRNLYGLQVIRIDTAVQYVCSQLHWTELAQKIHACLKQGNLLSSQLTVQALEAYLLSPKYVNHGWILDGFPNSKDDVQAMKKCDIIPQVTICVETNAFWENSVTNKLHEDRIHLENLNDGLSCGRLKNDVLGKHQEDDNETLFNKYLLPKNFFKYRILKWRQNKAMHEELKTAMNDGWGNILEISWKTNHLKMVARMLEYVKTCLLAFQNYATNMQQNLPASMFCLNLSRTEFEMHLSVFKEVCPCCWYFSKIYHRCPTKNFRDMTTGLYQYGNYIYWICTEHTDIFLHNPTIFINHDVSIFKATYPERLSLVGEKTIEQYFDLQFHGKCVTCYVKNLPNIVLKKGLKTYALALEKKYIYLFCQESCLLSMLIKPQDFSTIKYTRKLKTPNLSPKVSSSTVSTTKNTTKLSPKLSSSTVSKTKHSHNLSPKVSSSTVSTTKPIIVPDYFDNCNIYDVLCNALLRVAKVRPRIFEIDNETSSCIYLALILKAQANKSIIVILNDILACFESYSNMIHVTCSFIDRLACALNVSNLDENDGTEVHIQYFFDRLIPLLASRSDDKYIRDE</sequence>
<keyword evidence="2" id="KW-0547">Nucleotide-binding</keyword>
<dbReference type="InterPro" id="IPR000850">
    <property type="entry name" value="Adenylat/UMP-CMP_kin"/>
</dbReference>
<keyword evidence="6" id="KW-1185">Reference proteome</keyword>